<evidence type="ECO:0000313" key="2">
    <source>
        <dbReference type="Proteomes" id="UP000622604"/>
    </source>
</evidence>
<evidence type="ECO:0000313" key="1">
    <source>
        <dbReference type="EMBL" id="GGZ81277.1"/>
    </source>
</evidence>
<proteinExistence type="predicted"/>
<gene>
    <name evidence="1" type="ORF">GCM10011274_43980</name>
</gene>
<name>A0A8H9M2H9_9ALTE</name>
<dbReference type="Proteomes" id="UP000622604">
    <property type="component" value="Unassembled WGS sequence"/>
</dbReference>
<dbReference type="EMBL" id="BMZC01000018">
    <property type="protein sequence ID" value="GGZ81277.1"/>
    <property type="molecule type" value="Genomic_DNA"/>
</dbReference>
<dbReference type="AlphaFoldDB" id="A0A8H9M2H9"/>
<protein>
    <recommendedName>
        <fullName evidence="3">Extradiol dioxygenase</fullName>
    </recommendedName>
</protein>
<accession>A0A8H9M2H9</accession>
<dbReference type="Gene3D" id="3.10.180.10">
    <property type="entry name" value="2,3-Dihydroxybiphenyl 1,2-Dioxygenase, domain 1"/>
    <property type="match status" value="1"/>
</dbReference>
<dbReference type="InterPro" id="IPR029068">
    <property type="entry name" value="Glyas_Bleomycin-R_OHBP_Dase"/>
</dbReference>
<dbReference type="RefSeq" id="WP_191867253.1">
    <property type="nucleotide sequence ID" value="NZ_BMZC01000018.1"/>
</dbReference>
<sequence length="364" mass="39780">MNNTLKPFVLIFIMGSLLAVSSLARLVHAASNDALAPKSQVTDALALPLHTVTIATVSLEQSLLFYRDGMGLTVEGPLKIASELKQAQQTLWGMPEDLDWDTYRLYRKGVDNAIQIRLLVLSKPMPSIHDSWDSRELGPFSLGFPNTDTVALDKHIRKVGFGALNTLESYPIPRPDGSSYQIDETIFNAPDFNHGVAITRGNGMAQLGPTDESGLGGPAYSAQVITDSESQLSFYTQVLGLEIRSDRVFKSAGDKGAMNLPNGTEFRFAIVYSKGATTGHMLFVDFHNIQPIKPKNRPSLPNLGLGMWSFPVRSLQTVLDNAKAYKTEIVSVKESISDPLIGTVDVATLRAPNGFLIEVFEVQE</sequence>
<evidence type="ECO:0008006" key="3">
    <source>
        <dbReference type="Google" id="ProtNLM"/>
    </source>
</evidence>
<reference evidence="1" key="1">
    <citation type="journal article" date="2014" name="Int. J. Syst. Evol. Microbiol.">
        <title>Complete genome sequence of Corynebacterium casei LMG S-19264T (=DSM 44701T), isolated from a smear-ripened cheese.</title>
        <authorList>
            <consortium name="US DOE Joint Genome Institute (JGI-PGF)"/>
            <person name="Walter F."/>
            <person name="Albersmeier A."/>
            <person name="Kalinowski J."/>
            <person name="Ruckert C."/>
        </authorList>
    </citation>
    <scope>NUCLEOTIDE SEQUENCE</scope>
    <source>
        <strain evidence="1">KCTC 32337</strain>
    </source>
</reference>
<organism evidence="1 2">
    <name type="scientific">Paraglaciecola chathamensis</name>
    <dbReference type="NCBI Taxonomy" id="368405"/>
    <lineage>
        <taxon>Bacteria</taxon>
        <taxon>Pseudomonadati</taxon>
        <taxon>Pseudomonadota</taxon>
        <taxon>Gammaproteobacteria</taxon>
        <taxon>Alteromonadales</taxon>
        <taxon>Alteromonadaceae</taxon>
        <taxon>Paraglaciecola</taxon>
    </lineage>
</organism>
<dbReference type="SUPFAM" id="SSF54593">
    <property type="entry name" value="Glyoxalase/Bleomycin resistance protein/Dihydroxybiphenyl dioxygenase"/>
    <property type="match status" value="1"/>
</dbReference>
<comment type="caution">
    <text evidence="1">The sequence shown here is derived from an EMBL/GenBank/DDBJ whole genome shotgun (WGS) entry which is preliminary data.</text>
</comment>
<reference evidence="1" key="2">
    <citation type="submission" date="2020-09" db="EMBL/GenBank/DDBJ databases">
        <authorList>
            <person name="Sun Q."/>
            <person name="Kim S."/>
        </authorList>
    </citation>
    <scope>NUCLEOTIDE SEQUENCE</scope>
    <source>
        <strain evidence="1">KCTC 32337</strain>
    </source>
</reference>